<evidence type="ECO:0000256" key="1">
    <source>
        <dbReference type="ARBA" id="ARBA00023122"/>
    </source>
</evidence>
<dbReference type="PROSITE" id="PS51371">
    <property type="entry name" value="CBS"/>
    <property type="match status" value="2"/>
</dbReference>
<dbReference type="AlphaFoldDB" id="A0A941W526"/>
<evidence type="ECO:0000256" key="2">
    <source>
        <dbReference type="PROSITE-ProRule" id="PRU00703"/>
    </source>
</evidence>
<dbReference type="Proteomes" id="UP000722750">
    <property type="component" value="Unassembled WGS sequence"/>
</dbReference>
<dbReference type="InterPro" id="IPR051257">
    <property type="entry name" value="Diverse_CBS-Domain"/>
</dbReference>
<comment type="caution">
    <text evidence="4">The sequence shown here is derived from an EMBL/GenBank/DDBJ whole genome shotgun (WGS) entry which is preliminary data.</text>
</comment>
<gene>
    <name evidence="4" type="ORF">MAG551_01198</name>
</gene>
<dbReference type="SUPFAM" id="SSF54631">
    <property type="entry name" value="CBS-domain pair"/>
    <property type="match status" value="1"/>
</dbReference>
<reference evidence="4" key="1">
    <citation type="journal article" date="2021" name="ISME J.">
        <title>Fine-scale metabolic discontinuity in a stratified prokaryote microbiome of a Red Sea deep halocline.</title>
        <authorList>
            <person name="Michoud G."/>
            <person name="Ngugi D.K."/>
            <person name="Barozzi A."/>
            <person name="Merlino G."/>
            <person name="Calleja M.L."/>
            <person name="Delgado-Huertas A."/>
            <person name="Moran X.A.G."/>
            <person name="Daffonchio D."/>
        </authorList>
    </citation>
    <scope>NUCLEOTIDE SEQUENCE</scope>
    <source>
        <strain evidence="4">SuakinDeep_MAG55_1</strain>
    </source>
</reference>
<organism evidence="4 5">
    <name type="scientific">Candidatus Scalindua arabica</name>
    <dbReference type="NCBI Taxonomy" id="1127984"/>
    <lineage>
        <taxon>Bacteria</taxon>
        <taxon>Pseudomonadati</taxon>
        <taxon>Planctomycetota</taxon>
        <taxon>Candidatus Brocadiia</taxon>
        <taxon>Candidatus Brocadiales</taxon>
        <taxon>Candidatus Scalinduaceae</taxon>
        <taxon>Candidatus Scalindua</taxon>
    </lineage>
</organism>
<dbReference type="InterPro" id="IPR000644">
    <property type="entry name" value="CBS_dom"/>
</dbReference>
<name>A0A941W526_9BACT</name>
<dbReference type="Pfam" id="PF00571">
    <property type="entry name" value="CBS"/>
    <property type="match status" value="2"/>
</dbReference>
<sequence length="182" mass="20167">MYNYKASDIMTKEVICVKPEMRINELDKIFVKHKITGAPVVDDTENLVGVVSQSNIINYDLKKGMHASSISDYYSSTGIESQQMTEDSIEVDTSSMADTEVQDIMAANVITANSDDSIHDIANTMCDKSIHRLVIVEGNKVVGMVSTLDILKVVGKTQGERDEAKKKLDTAFNAIEDLRKKM</sequence>
<proteinExistence type="predicted"/>
<dbReference type="CDD" id="cd04586">
    <property type="entry name" value="CBS_pair_BON_assoc"/>
    <property type="match status" value="1"/>
</dbReference>
<dbReference type="InterPro" id="IPR046342">
    <property type="entry name" value="CBS_dom_sf"/>
</dbReference>
<dbReference type="PANTHER" id="PTHR43080">
    <property type="entry name" value="CBS DOMAIN-CONTAINING PROTEIN CBSX3, MITOCHONDRIAL"/>
    <property type="match status" value="1"/>
</dbReference>
<dbReference type="PANTHER" id="PTHR43080:SF2">
    <property type="entry name" value="CBS DOMAIN-CONTAINING PROTEIN"/>
    <property type="match status" value="1"/>
</dbReference>
<evidence type="ECO:0000313" key="4">
    <source>
        <dbReference type="EMBL" id="MBS1258145.1"/>
    </source>
</evidence>
<feature type="domain" description="CBS" evidence="3">
    <location>
        <begin position="105"/>
        <end position="163"/>
    </location>
</feature>
<evidence type="ECO:0000313" key="5">
    <source>
        <dbReference type="Proteomes" id="UP000722750"/>
    </source>
</evidence>
<protein>
    <submittedName>
        <fullName evidence="4">Inosine-5'-monophosphate dehydrogenase</fullName>
    </submittedName>
</protein>
<dbReference type="SMART" id="SM00116">
    <property type="entry name" value="CBS"/>
    <property type="match status" value="2"/>
</dbReference>
<evidence type="ECO:0000259" key="3">
    <source>
        <dbReference type="PROSITE" id="PS51371"/>
    </source>
</evidence>
<accession>A0A941W526</accession>
<feature type="domain" description="CBS" evidence="3">
    <location>
        <begin position="10"/>
        <end position="68"/>
    </location>
</feature>
<dbReference type="Gene3D" id="3.10.580.10">
    <property type="entry name" value="CBS-domain"/>
    <property type="match status" value="1"/>
</dbReference>
<keyword evidence="1 2" id="KW-0129">CBS domain</keyword>
<dbReference type="EMBL" id="JAANXD010000050">
    <property type="protein sequence ID" value="MBS1258145.1"/>
    <property type="molecule type" value="Genomic_DNA"/>
</dbReference>